<evidence type="ECO:0000313" key="1">
    <source>
        <dbReference type="EMBL" id="EFJ36147.1"/>
    </source>
</evidence>
<dbReference type="EMBL" id="GL377567">
    <property type="protein sequence ID" value="EFJ36147.1"/>
    <property type="molecule type" value="Genomic_DNA"/>
</dbReference>
<organism evidence="2">
    <name type="scientific">Selaginella moellendorffii</name>
    <name type="common">Spikemoss</name>
    <dbReference type="NCBI Taxonomy" id="88036"/>
    <lineage>
        <taxon>Eukaryota</taxon>
        <taxon>Viridiplantae</taxon>
        <taxon>Streptophyta</taxon>
        <taxon>Embryophyta</taxon>
        <taxon>Tracheophyta</taxon>
        <taxon>Lycopodiopsida</taxon>
        <taxon>Selaginellales</taxon>
        <taxon>Selaginellaceae</taxon>
        <taxon>Selaginella</taxon>
    </lineage>
</organism>
<evidence type="ECO:0000313" key="2">
    <source>
        <dbReference type="Proteomes" id="UP000001514"/>
    </source>
</evidence>
<reference evidence="1 2" key="1">
    <citation type="journal article" date="2011" name="Science">
        <title>The Selaginella genome identifies genetic changes associated with the evolution of vascular plants.</title>
        <authorList>
            <person name="Banks J.A."/>
            <person name="Nishiyama T."/>
            <person name="Hasebe M."/>
            <person name="Bowman J.L."/>
            <person name="Gribskov M."/>
            <person name="dePamphilis C."/>
            <person name="Albert V.A."/>
            <person name="Aono N."/>
            <person name="Aoyama T."/>
            <person name="Ambrose B.A."/>
            <person name="Ashton N.W."/>
            <person name="Axtell M.J."/>
            <person name="Barker E."/>
            <person name="Barker M.S."/>
            <person name="Bennetzen J.L."/>
            <person name="Bonawitz N.D."/>
            <person name="Chapple C."/>
            <person name="Cheng C."/>
            <person name="Correa L.G."/>
            <person name="Dacre M."/>
            <person name="DeBarry J."/>
            <person name="Dreyer I."/>
            <person name="Elias M."/>
            <person name="Engstrom E.M."/>
            <person name="Estelle M."/>
            <person name="Feng L."/>
            <person name="Finet C."/>
            <person name="Floyd S.K."/>
            <person name="Frommer W.B."/>
            <person name="Fujita T."/>
            <person name="Gramzow L."/>
            <person name="Gutensohn M."/>
            <person name="Harholt J."/>
            <person name="Hattori M."/>
            <person name="Heyl A."/>
            <person name="Hirai T."/>
            <person name="Hiwatashi Y."/>
            <person name="Ishikawa M."/>
            <person name="Iwata M."/>
            <person name="Karol K.G."/>
            <person name="Koehler B."/>
            <person name="Kolukisaoglu U."/>
            <person name="Kubo M."/>
            <person name="Kurata T."/>
            <person name="Lalonde S."/>
            <person name="Li K."/>
            <person name="Li Y."/>
            <person name="Litt A."/>
            <person name="Lyons E."/>
            <person name="Manning G."/>
            <person name="Maruyama T."/>
            <person name="Michael T.P."/>
            <person name="Mikami K."/>
            <person name="Miyazaki S."/>
            <person name="Morinaga S."/>
            <person name="Murata T."/>
            <person name="Mueller-Roeber B."/>
            <person name="Nelson D.R."/>
            <person name="Obara M."/>
            <person name="Oguri Y."/>
            <person name="Olmstead R.G."/>
            <person name="Onodera N."/>
            <person name="Petersen B.L."/>
            <person name="Pils B."/>
            <person name="Prigge M."/>
            <person name="Rensing S.A."/>
            <person name="Riano-Pachon D.M."/>
            <person name="Roberts A.W."/>
            <person name="Sato Y."/>
            <person name="Scheller H.V."/>
            <person name="Schulz B."/>
            <person name="Schulz C."/>
            <person name="Shakirov E.V."/>
            <person name="Shibagaki N."/>
            <person name="Shinohara N."/>
            <person name="Shippen D.E."/>
            <person name="Soerensen I."/>
            <person name="Sotooka R."/>
            <person name="Sugimoto N."/>
            <person name="Sugita M."/>
            <person name="Sumikawa N."/>
            <person name="Tanurdzic M."/>
            <person name="Theissen G."/>
            <person name="Ulvskov P."/>
            <person name="Wakazuki S."/>
            <person name="Weng J.K."/>
            <person name="Willats W.W."/>
            <person name="Wipf D."/>
            <person name="Wolf P.G."/>
            <person name="Yang L."/>
            <person name="Zimmer A.D."/>
            <person name="Zhu Q."/>
            <person name="Mitros T."/>
            <person name="Hellsten U."/>
            <person name="Loque D."/>
            <person name="Otillar R."/>
            <person name="Salamov A."/>
            <person name="Schmutz J."/>
            <person name="Shapiro H."/>
            <person name="Lindquist E."/>
            <person name="Lucas S."/>
            <person name="Rokhsar D."/>
            <person name="Grigoriev I.V."/>
        </authorList>
    </citation>
    <scope>NUCLEOTIDE SEQUENCE [LARGE SCALE GENOMIC DNA]</scope>
</reference>
<dbReference type="AlphaFoldDB" id="D8QVZ9"/>
<name>D8QVZ9_SELML</name>
<dbReference type="HOGENOM" id="CLU_1505914_0_0_1"/>
<gene>
    <name evidence="1" type="ORF">SELMODRAFT_404652</name>
</gene>
<accession>D8QVZ9</accession>
<dbReference type="KEGG" id="smo:SELMODRAFT_404652"/>
<dbReference type="InParanoid" id="D8QVZ9"/>
<protein>
    <submittedName>
        <fullName evidence="1">Uncharacterized protein</fullName>
    </submittedName>
</protein>
<dbReference type="Proteomes" id="UP000001514">
    <property type="component" value="Unassembled WGS sequence"/>
</dbReference>
<proteinExistence type="predicted"/>
<dbReference type="Gramene" id="EFJ36147">
    <property type="protein sequence ID" value="EFJ36147"/>
    <property type="gene ID" value="SELMODRAFT_404652"/>
</dbReference>
<sequence>MDQFWSSSRTCTNVLPLFPPYEHISLPPRDPRSQSVDSYGRSLQFSVASGNLLSWRVPAECVPYVRSYTTGPQYQADVQAATSLALQQAQTFCARPALMRGCLMSMRRRPGDRSSEDASQNELDSVPRVHTPIVTAACDCEELTPGGLQRLEEALHETQDENLVGKKKANKLSRGLAWV</sequence>
<keyword evidence="2" id="KW-1185">Reference proteome</keyword>